<dbReference type="CDD" id="cd17319">
    <property type="entry name" value="MFS_ExuT_GudP_like"/>
    <property type="match status" value="1"/>
</dbReference>
<dbReference type="AlphaFoldDB" id="A0AAE5W962"/>
<dbReference type="GO" id="GO:0022857">
    <property type="term" value="F:transmembrane transporter activity"/>
    <property type="evidence" value="ECO:0007669"/>
    <property type="project" value="InterPro"/>
</dbReference>
<dbReference type="Pfam" id="PF07690">
    <property type="entry name" value="MFS_1"/>
    <property type="match status" value="1"/>
</dbReference>
<evidence type="ECO:0000256" key="6">
    <source>
        <dbReference type="SAM" id="Phobius"/>
    </source>
</evidence>
<evidence type="ECO:0000256" key="3">
    <source>
        <dbReference type="ARBA" id="ARBA00022692"/>
    </source>
</evidence>
<evidence type="ECO:0000313" key="9">
    <source>
        <dbReference type="Proteomes" id="UP000242704"/>
    </source>
</evidence>
<dbReference type="InterPro" id="IPR020846">
    <property type="entry name" value="MFS_dom"/>
</dbReference>
<feature type="transmembrane region" description="Helical" evidence="6">
    <location>
        <begin position="12"/>
        <end position="29"/>
    </location>
</feature>
<evidence type="ECO:0000256" key="5">
    <source>
        <dbReference type="ARBA" id="ARBA00023136"/>
    </source>
</evidence>
<feature type="transmembrane region" description="Helical" evidence="6">
    <location>
        <begin position="81"/>
        <end position="99"/>
    </location>
</feature>
<accession>A0AAE5W962</accession>
<feature type="transmembrane region" description="Helical" evidence="6">
    <location>
        <begin position="49"/>
        <end position="69"/>
    </location>
</feature>
<dbReference type="SUPFAM" id="SSF103473">
    <property type="entry name" value="MFS general substrate transporter"/>
    <property type="match status" value="1"/>
</dbReference>
<keyword evidence="3 6" id="KW-0812">Transmembrane</keyword>
<evidence type="ECO:0000313" key="8">
    <source>
        <dbReference type="EMBL" id="PTG16705.1"/>
    </source>
</evidence>
<feature type="domain" description="Major facilitator superfamily (MFS) profile" evidence="7">
    <location>
        <begin position="15"/>
        <end position="418"/>
    </location>
</feature>
<organism evidence="8 9">
    <name type="scientific">Staphylococcus chromogenes</name>
    <name type="common">Staphylococcus hyicus subsp. chromogenes</name>
    <dbReference type="NCBI Taxonomy" id="46126"/>
    <lineage>
        <taxon>Bacteria</taxon>
        <taxon>Bacillati</taxon>
        <taxon>Bacillota</taxon>
        <taxon>Bacilli</taxon>
        <taxon>Bacillales</taxon>
        <taxon>Staphylococcaceae</taxon>
        <taxon>Staphylococcus</taxon>
    </lineage>
</organism>
<dbReference type="PANTHER" id="PTHR11662">
    <property type="entry name" value="SOLUTE CARRIER FAMILY 17"/>
    <property type="match status" value="1"/>
</dbReference>
<comment type="caution">
    <text evidence="8">The sequence shown here is derived from an EMBL/GenBank/DDBJ whole genome shotgun (WGS) entry which is preliminary data.</text>
</comment>
<evidence type="ECO:0000259" key="7">
    <source>
        <dbReference type="PROSITE" id="PS50850"/>
    </source>
</evidence>
<feature type="transmembrane region" description="Helical" evidence="6">
    <location>
        <begin position="273"/>
        <end position="289"/>
    </location>
</feature>
<dbReference type="InterPro" id="IPR036259">
    <property type="entry name" value="MFS_trans_sf"/>
</dbReference>
<proteinExistence type="predicted"/>
<keyword evidence="5 6" id="KW-0472">Membrane</keyword>
<dbReference type="Gene3D" id="1.20.1250.20">
    <property type="entry name" value="MFS general substrate transporter like domains"/>
    <property type="match status" value="2"/>
</dbReference>
<keyword evidence="2" id="KW-0813">Transport</keyword>
<dbReference type="Proteomes" id="UP000242704">
    <property type="component" value="Unassembled WGS sequence"/>
</dbReference>
<evidence type="ECO:0000256" key="1">
    <source>
        <dbReference type="ARBA" id="ARBA00004651"/>
    </source>
</evidence>
<comment type="subcellular location">
    <subcellularLocation>
        <location evidence="1">Cell membrane</location>
        <topology evidence="1">Multi-pass membrane protein</topology>
    </subcellularLocation>
</comment>
<feature type="transmembrane region" description="Helical" evidence="6">
    <location>
        <begin position="301"/>
        <end position="325"/>
    </location>
</feature>
<evidence type="ECO:0000256" key="2">
    <source>
        <dbReference type="ARBA" id="ARBA00022448"/>
    </source>
</evidence>
<name>A0AAE5W962_STACR</name>
<feature type="transmembrane region" description="Helical" evidence="6">
    <location>
        <begin position="364"/>
        <end position="386"/>
    </location>
</feature>
<evidence type="ECO:0000256" key="4">
    <source>
        <dbReference type="ARBA" id="ARBA00022989"/>
    </source>
</evidence>
<protein>
    <submittedName>
        <fullName evidence="8">MFS transporter</fullName>
    </submittedName>
</protein>
<dbReference type="RefSeq" id="WP_103158675.1">
    <property type="nucleotide sequence ID" value="NZ_BMDK01000002.1"/>
</dbReference>
<feature type="transmembrane region" description="Helical" evidence="6">
    <location>
        <begin position="392"/>
        <end position="413"/>
    </location>
</feature>
<dbReference type="GO" id="GO:0005886">
    <property type="term" value="C:plasma membrane"/>
    <property type="evidence" value="ECO:0007669"/>
    <property type="project" value="UniProtKB-SubCell"/>
</dbReference>
<gene>
    <name evidence="8" type="ORF">BU653_01735</name>
</gene>
<dbReference type="PROSITE" id="PS50850">
    <property type="entry name" value="MFS"/>
    <property type="match status" value="1"/>
</dbReference>
<reference evidence="8 9" key="1">
    <citation type="journal article" date="2016" name="Front. Microbiol.">
        <title>Comprehensive Phylogenetic Analysis of Bovine Non-aureus Staphylococci Species Based on Whole-Genome Sequencing.</title>
        <authorList>
            <person name="Naushad S."/>
            <person name="Barkema H.W."/>
            <person name="Luby C."/>
            <person name="Condas L.A."/>
            <person name="Nobrega D.B."/>
            <person name="Carson D.A."/>
            <person name="De Buck J."/>
        </authorList>
    </citation>
    <scope>NUCLEOTIDE SEQUENCE [LARGE SCALE GENOMIC DNA]</scope>
    <source>
        <strain evidence="8 9">SNUC 505</strain>
    </source>
</reference>
<dbReference type="PANTHER" id="PTHR11662:SF399">
    <property type="entry name" value="FI19708P1-RELATED"/>
    <property type="match status" value="1"/>
</dbReference>
<dbReference type="EMBL" id="PZBZ01000006">
    <property type="protein sequence ID" value="PTG16705.1"/>
    <property type="molecule type" value="Genomic_DNA"/>
</dbReference>
<feature type="transmembrane region" description="Helical" evidence="6">
    <location>
        <begin position="168"/>
        <end position="188"/>
    </location>
</feature>
<dbReference type="InterPro" id="IPR011701">
    <property type="entry name" value="MFS"/>
</dbReference>
<sequence>MNQQREKRTKVRWMFAGMFFLIGVIAYMDRANISYIATPMMEDLNLSKTQFSLLATFFSLGYALMQVPSGFLAEKFGPKRMLSIALVWWSAFTILTGVIKNHGVLFAARFLFGVGEAPMYPSNAVFNTFWFTKTEKGRASSALLAGSYFGPVLAPFITVAIYNTFGWQAVFFIFGAVGFVIAILWAIIAKDLPEHHKMVNEAEKLYIMENRDVVETEKSVAPWGRFFARFSFYAIAAQYFVVQFVITLFLIWYPTYLIETYKIDTMTMSKLAGIPWLLMFILIMVGGAISDKILSTGKSRFIARATIAILGFVVFGISLVFAVYAESLAMNIFWMSLCLAGVGLSMVMSWASATDIGRNFSGSVSGWMNLWGNVGAMVSPLVAAVLAERIGWTSTLLSMLVLVVLAIVLWFFVRPDHPLVKDESEKAV</sequence>
<feature type="transmembrane region" description="Helical" evidence="6">
    <location>
        <begin position="142"/>
        <end position="162"/>
    </location>
</feature>
<feature type="transmembrane region" description="Helical" evidence="6">
    <location>
        <begin position="331"/>
        <end position="352"/>
    </location>
</feature>
<keyword evidence="4 6" id="KW-1133">Transmembrane helix</keyword>
<feature type="transmembrane region" description="Helical" evidence="6">
    <location>
        <begin position="232"/>
        <end position="253"/>
    </location>
</feature>
<dbReference type="InterPro" id="IPR050382">
    <property type="entry name" value="MFS_Na/Anion_cotransporter"/>
</dbReference>